<dbReference type="Proteomes" id="UP001385951">
    <property type="component" value="Unassembled WGS sequence"/>
</dbReference>
<sequence length="78" mass="8926">MASDGLGDYLKILVGAYDIFHWEYEPLNAHYEPLNAHYEPLNAPYEPLNAHREPLNAGTQCKSQLSIDWVYNKMDDAS</sequence>
<accession>A0AAW0FD25</accession>
<comment type="caution">
    <text evidence="1">The sequence shown here is derived from an EMBL/GenBank/DDBJ whole genome shotgun (WGS) entry which is preliminary data.</text>
</comment>
<evidence type="ECO:0000313" key="2">
    <source>
        <dbReference type="EMBL" id="KAK7691219.1"/>
    </source>
</evidence>
<organism evidence="1 3">
    <name type="scientific">Cerrena zonata</name>
    <dbReference type="NCBI Taxonomy" id="2478898"/>
    <lineage>
        <taxon>Eukaryota</taxon>
        <taxon>Fungi</taxon>
        <taxon>Dikarya</taxon>
        <taxon>Basidiomycota</taxon>
        <taxon>Agaricomycotina</taxon>
        <taxon>Agaricomycetes</taxon>
        <taxon>Polyporales</taxon>
        <taxon>Cerrenaceae</taxon>
        <taxon>Cerrena</taxon>
    </lineage>
</organism>
<protein>
    <submittedName>
        <fullName evidence="1">Uncharacterized protein</fullName>
    </submittedName>
</protein>
<reference evidence="1 3" key="1">
    <citation type="submission" date="2022-09" db="EMBL/GenBank/DDBJ databases">
        <authorList>
            <person name="Palmer J.M."/>
        </authorList>
    </citation>
    <scope>NUCLEOTIDE SEQUENCE [LARGE SCALE GENOMIC DNA]</scope>
    <source>
        <strain evidence="1 3">DSM 7382</strain>
    </source>
</reference>
<evidence type="ECO:0000313" key="1">
    <source>
        <dbReference type="EMBL" id="KAK7676835.1"/>
    </source>
</evidence>
<proteinExistence type="predicted"/>
<name>A0AAW0FD25_9APHY</name>
<dbReference type="EMBL" id="JASBNA010000102">
    <property type="protein sequence ID" value="KAK7676835.1"/>
    <property type="molecule type" value="Genomic_DNA"/>
</dbReference>
<dbReference type="AlphaFoldDB" id="A0AAW0FD25"/>
<evidence type="ECO:0000313" key="3">
    <source>
        <dbReference type="Proteomes" id="UP001385951"/>
    </source>
</evidence>
<gene>
    <name evidence="2" type="ORF">QCA50_006322</name>
    <name evidence="1" type="ORF">QCA50_020171</name>
</gene>
<keyword evidence="3" id="KW-1185">Reference proteome</keyword>
<dbReference type="EMBL" id="JASBNA010000006">
    <property type="protein sequence ID" value="KAK7691219.1"/>
    <property type="molecule type" value="Genomic_DNA"/>
</dbReference>